<dbReference type="STRING" id="231916.A0A409YRL7"/>
<evidence type="ECO:0000313" key="3">
    <source>
        <dbReference type="Proteomes" id="UP000284706"/>
    </source>
</evidence>
<evidence type="ECO:0000259" key="1">
    <source>
        <dbReference type="Pfam" id="PF12770"/>
    </source>
</evidence>
<dbReference type="Gene3D" id="1.25.40.10">
    <property type="entry name" value="Tetratricopeptide repeat domain"/>
    <property type="match status" value="3"/>
</dbReference>
<dbReference type="EMBL" id="NHYE01000448">
    <property type="protein sequence ID" value="PPR05657.1"/>
    <property type="molecule type" value="Genomic_DNA"/>
</dbReference>
<dbReference type="InterPro" id="IPR011990">
    <property type="entry name" value="TPR-like_helical_dom_sf"/>
</dbReference>
<proteinExistence type="predicted"/>
<evidence type="ECO:0000313" key="2">
    <source>
        <dbReference type="EMBL" id="PPR05657.1"/>
    </source>
</evidence>
<protein>
    <recommendedName>
        <fullName evidence="1">CHAT domain-containing protein</fullName>
    </recommendedName>
</protein>
<comment type="caution">
    <text evidence="2">The sequence shown here is derived from an EMBL/GenBank/DDBJ whole genome shotgun (WGS) entry which is preliminary data.</text>
</comment>
<dbReference type="SUPFAM" id="SSF81901">
    <property type="entry name" value="HCP-like"/>
    <property type="match status" value="1"/>
</dbReference>
<name>A0A409YRL7_9AGAR</name>
<keyword evidence="3" id="KW-1185">Reference proteome</keyword>
<dbReference type="AlphaFoldDB" id="A0A409YRL7"/>
<gene>
    <name evidence="2" type="ORF">CVT26_009229</name>
</gene>
<reference evidence="2 3" key="1">
    <citation type="journal article" date="2018" name="Evol. Lett.">
        <title>Horizontal gene cluster transfer increased hallucinogenic mushroom diversity.</title>
        <authorList>
            <person name="Reynolds H.T."/>
            <person name="Vijayakumar V."/>
            <person name="Gluck-Thaler E."/>
            <person name="Korotkin H.B."/>
            <person name="Matheny P.B."/>
            <person name="Slot J.C."/>
        </authorList>
    </citation>
    <scope>NUCLEOTIDE SEQUENCE [LARGE SCALE GENOMIC DNA]</scope>
    <source>
        <strain evidence="2 3">SRW20</strain>
    </source>
</reference>
<dbReference type="InterPro" id="IPR024983">
    <property type="entry name" value="CHAT_dom"/>
</dbReference>
<dbReference type="PANTHER" id="PTHR19959">
    <property type="entry name" value="KINESIN LIGHT CHAIN"/>
    <property type="match status" value="1"/>
</dbReference>
<dbReference type="PANTHER" id="PTHR19959:SF119">
    <property type="entry name" value="FUNGAL LIPASE-LIKE DOMAIN-CONTAINING PROTEIN"/>
    <property type="match status" value="1"/>
</dbReference>
<dbReference type="OrthoDB" id="9991317at2759"/>
<dbReference type="InParanoid" id="A0A409YRL7"/>
<organism evidence="2 3">
    <name type="scientific">Gymnopilus dilepis</name>
    <dbReference type="NCBI Taxonomy" id="231916"/>
    <lineage>
        <taxon>Eukaryota</taxon>
        <taxon>Fungi</taxon>
        <taxon>Dikarya</taxon>
        <taxon>Basidiomycota</taxon>
        <taxon>Agaricomycotina</taxon>
        <taxon>Agaricomycetes</taxon>
        <taxon>Agaricomycetidae</taxon>
        <taxon>Agaricales</taxon>
        <taxon>Agaricineae</taxon>
        <taxon>Hymenogastraceae</taxon>
        <taxon>Gymnopilus</taxon>
    </lineage>
</organism>
<dbReference type="Proteomes" id="UP000284706">
    <property type="component" value="Unassembled WGS sequence"/>
</dbReference>
<sequence>MLDDAWNSCFSAFRRSGDGSHLEEGIVMMERAVDITPDDHPNMIIWLSRLGMAVHSRFLRTEDLADVDKAIYLFQRAADLTPEDHIDKPKWLANTGNCFESRFTRTGDVSDLDQAILLKQAAIELTPVEDSIALATRLNNLGNSFTSKFKRTGDLTDLAEAISAKQRAVHLLPERHMEIPNVLNNLGISFQRRFYETGELVDLEEAISAYQKAVDLTPDGHAALHSRLSNLGSSLQTRYYRLKNVSDLSKAIPLLEQALQLSPDGHFERPVKLNNLGLAFRSRFEHSQNLDDVDQAILYTRMAIKLTPLHHPNMPIFLSSLGVSQQIHFDYTKLLVDSEAGIATLRQAIELSPNDDPALITRRTNLGMFFERRFNVTKEEKDIISAIEYFQVAATDSFGLPADKFMAAEKWVELAKKYSPTQLVRAYGIAIELMSQVVGLGLTVQRRLHKLPDMSTIATSAAAAALNDGRPDLAVSWLEEARCLVWKQLNNLRSPFDDLRELDPLLYAELKRVSQLLDAAGSREELTGYVSDTVTLGDKVTMQDETLNHLKLAQTWNRLLEKVRQISGFEHFLQPAPCSSLLRNIPDSGVVVLINVHKDRSDALALINGKTTPIHIPLVEFSYDLANHLYRALRSLLQVRGCLNRGSDVDPVLRGMRLVKQGGLGIKEILKQLWLSVAKPILDALESIEHLEKETPLVEKKRIWWCTTGPLAFLPIHAAGIYEESERVALPDFIVSSYIPTIASLLRSSISPSVIPKQHTGCLIISQPHTPGLTPIPATAAEAKGIEQLFQNNGLPYLWIDGGAGTLENVTTQLDKFNCIHLSCHAVQDNNLPLNSSFHLHDGQLRLSEIIKKNMTAGLAFLSACQTSTGDENLSEEVVHLAAGMLVAGYRGVIATMWSIQDRHCPQVSNDFYTTF</sequence>
<feature type="domain" description="CHAT" evidence="1">
    <location>
        <begin position="668"/>
        <end position="914"/>
    </location>
</feature>
<dbReference type="Pfam" id="PF12770">
    <property type="entry name" value="CHAT"/>
    <property type="match status" value="1"/>
</dbReference>
<accession>A0A409YRL7</accession>